<reference evidence="1" key="1">
    <citation type="journal article" date="2015" name="Nature">
        <title>Complex archaea that bridge the gap between prokaryotes and eukaryotes.</title>
        <authorList>
            <person name="Spang A."/>
            <person name="Saw J.H."/>
            <person name="Jorgensen S.L."/>
            <person name="Zaremba-Niedzwiedzka K."/>
            <person name="Martijn J."/>
            <person name="Lind A.E."/>
            <person name="van Eijk R."/>
            <person name="Schleper C."/>
            <person name="Guy L."/>
            <person name="Ettema T.J."/>
        </authorList>
    </citation>
    <scope>NUCLEOTIDE SEQUENCE</scope>
</reference>
<comment type="caution">
    <text evidence="1">The sequence shown here is derived from an EMBL/GenBank/DDBJ whole genome shotgun (WGS) entry which is preliminary data.</text>
</comment>
<gene>
    <name evidence="1" type="ORF">LCGC14_0225290</name>
</gene>
<proteinExistence type="predicted"/>
<evidence type="ECO:0000313" key="1">
    <source>
        <dbReference type="EMBL" id="KKN90945.1"/>
    </source>
</evidence>
<protein>
    <submittedName>
        <fullName evidence="1">Uncharacterized protein</fullName>
    </submittedName>
</protein>
<dbReference type="EMBL" id="LAZR01000107">
    <property type="protein sequence ID" value="KKN90945.1"/>
    <property type="molecule type" value="Genomic_DNA"/>
</dbReference>
<accession>A0A0F9UCN9</accession>
<dbReference type="AlphaFoldDB" id="A0A0F9UCN9"/>
<organism evidence="1">
    <name type="scientific">marine sediment metagenome</name>
    <dbReference type="NCBI Taxonomy" id="412755"/>
    <lineage>
        <taxon>unclassified sequences</taxon>
        <taxon>metagenomes</taxon>
        <taxon>ecological metagenomes</taxon>
    </lineage>
</organism>
<sequence>MKVIDDERIVERIYIKNFYSFVYVPSEEVYRLHCEIAKEYDVVTKEYDDISDDFIESPAYAFTQFTRDILQLGDLTHMVETVYNVDKKLDKLMGEDGNFIPSTENIIKLNEIFVSVWDIRRNKNSRTSPVICHRVWDFATASEDGDGRCYVTGKYVHQPDGETMQICFDEAKKNNTDIVFQSGYATALVSRGNFVSSNPVLINDRPTLVGCSVINSEFKSKKLVITGYVCLPDEDIELVIRTVELSIALKHVGDPEVFKETLVFGVKKILGKSDLIANLFGNLTTCESRGVAIEFDAVNEDGKNALGLQLKMSNKMNDLIKIKESKGYPSTLEGVAYTVMDWASSMAETEAARMTAYDNVMRILRQPDTFVSNLGKSISRADVIEFDDDDSQKDLVQFI</sequence>
<name>A0A0F9UCN9_9ZZZZ</name>